<evidence type="ECO:0000256" key="11">
    <source>
        <dbReference type="ARBA" id="ARBA00022801"/>
    </source>
</evidence>
<evidence type="ECO:0000313" key="18">
    <source>
        <dbReference type="Proteomes" id="UP000391919"/>
    </source>
</evidence>
<comment type="catalytic activity">
    <reaction evidence="2 15">
        <text>1-(5-phospho-beta-D-ribosyl)-ATP + H2O = 1-(5-phospho-beta-D-ribosyl)-5'-AMP + diphosphate + H(+)</text>
        <dbReference type="Rhea" id="RHEA:22828"/>
        <dbReference type="ChEBI" id="CHEBI:15377"/>
        <dbReference type="ChEBI" id="CHEBI:15378"/>
        <dbReference type="ChEBI" id="CHEBI:33019"/>
        <dbReference type="ChEBI" id="CHEBI:59457"/>
        <dbReference type="ChEBI" id="CHEBI:73183"/>
        <dbReference type="EC" id="3.6.1.31"/>
    </reaction>
</comment>
<dbReference type="InterPro" id="IPR021130">
    <property type="entry name" value="PRib-ATP_PPHydrolase-like"/>
</dbReference>
<dbReference type="RefSeq" id="WP_151680927.1">
    <property type="nucleotide sequence ID" value="NZ_BKZP01000032.1"/>
</dbReference>
<evidence type="ECO:0000256" key="4">
    <source>
        <dbReference type="ARBA" id="ARBA00005169"/>
    </source>
</evidence>
<evidence type="ECO:0000256" key="6">
    <source>
        <dbReference type="ARBA" id="ARBA00007731"/>
    </source>
</evidence>
<accession>A0A5J4JK52</accession>
<dbReference type="EC" id="3.6.1.31" evidence="15"/>
<dbReference type="Gene3D" id="4.10.80.70">
    <property type="match status" value="1"/>
</dbReference>
<dbReference type="GO" id="GO:0005524">
    <property type="term" value="F:ATP binding"/>
    <property type="evidence" value="ECO:0007669"/>
    <property type="project" value="UniProtKB-KW"/>
</dbReference>
<keyword evidence="12 15" id="KW-0067">ATP-binding</keyword>
<dbReference type="InterPro" id="IPR026660">
    <property type="entry name" value="PRA-CH"/>
</dbReference>
<dbReference type="HAMAP" id="MF_01020">
    <property type="entry name" value="HisE"/>
    <property type="match status" value="1"/>
</dbReference>
<dbReference type="CDD" id="cd11534">
    <property type="entry name" value="NTP-PPase_HisIE_like"/>
    <property type="match status" value="1"/>
</dbReference>
<comment type="subcellular location">
    <subcellularLocation>
        <location evidence="3 15">Cytoplasm</location>
    </subcellularLocation>
</comment>
<evidence type="ECO:0000256" key="15">
    <source>
        <dbReference type="HAMAP-Rule" id="MF_01019"/>
    </source>
</evidence>
<reference evidence="17 18" key="1">
    <citation type="submission" date="2019-09" db="EMBL/GenBank/DDBJ databases">
        <title>Draft genome sequence of Bacillus sp. JC-7.</title>
        <authorList>
            <person name="Tanaka N."/>
            <person name="Shiwa Y."/>
            <person name="Fujita N."/>
            <person name="Tanasupawat S."/>
        </authorList>
    </citation>
    <scope>NUCLEOTIDE SEQUENCE [LARGE SCALE GENOMIC DNA]</scope>
    <source>
        <strain evidence="17 18">JC-7</strain>
    </source>
</reference>
<dbReference type="Pfam" id="PF01502">
    <property type="entry name" value="PRA-CH"/>
    <property type="match status" value="1"/>
</dbReference>
<dbReference type="InterPro" id="IPR023019">
    <property type="entry name" value="His_synth_HisIE"/>
</dbReference>
<dbReference type="InterPro" id="IPR002496">
    <property type="entry name" value="PRib_AMP_CycHydrolase_dom"/>
</dbReference>
<sequence>MKLDFSKGLIPAIVVDDKTGDVLMLAYMNEEAYEKTLETKETWFYSRSRETLWHKGETSGNTQKVKSIQVDCDADTLLIRVDPEGPACHTGERTCFYRAIGGNGEVVEGDFSSRRIFDVLTEEIESRKTEPVENSYTNYLFDKGIDKIAKKFIEEAGEVIIAAKNNSKEELVYETADLLFHTFVLLSNQNVKLSEVEAELWKRSAKKGNSKGDRKKIEKW</sequence>
<dbReference type="PANTHER" id="PTHR42945:SF9">
    <property type="entry name" value="HISTIDINE BIOSYNTHESIS BIFUNCTIONAL PROTEIN HISIE"/>
    <property type="match status" value="1"/>
</dbReference>
<evidence type="ECO:0000256" key="1">
    <source>
        <dbReference type="ARBA" id="ARBA00000024"/>
    </source>
</evidence>
<dbReference type="Proteomes" id="UP000391919">
    <property type="component" value="Unassembled WGS sequence"/>
</dbReference>
<gene>
    <name evidence="15 17" type="primary">hisI</name>
    <name evidence="15" type="synonym">hisIE</name>
    <name evidence="17" type="ORF">BpJC7_22310</name>
</gene>
<dbReference type="HAMAP" id="MF_01019">
    <property type="entry name" value="HisIE"/>
    <property type="match status" value="1"/>
</dbReference>
<keyword evidence="10 15" id="KW-0547">Nucleotide-binding</keyword>
<dbReference type="UniPathway" id="UPA00031">
    <property type="reaction ID" value="UER00007"/>
</dbReference>
<organism evidence="17 18">
    <name type="scientific">Weizmannia acidilactici</name>
    <dbReference type="NCBI Taxonomy" id="2607726"/>
    <lineage>
        <taxon>Bacteria</taxon>
        <taxon>Bacillati</taxon>
        <taxon>Bacillota</taxon>
        <taxon>Bacilli</taxon>
        <taxon>Bacillales</taxon>
        <taxon>Bacillaceae</taxon>
        <taxon>Heyndrickxia</taxon>
    </lineage>
</organism>
<dbReference type="Pfam" id="PF01503">
    <property type="entry name" value="PRA-PH"/>
    <property type="match status" value="1"/>
</dbReference>
<protein>
    <recommendedName>
        <fullName evidence="15">Histidine biosynthesis bifunctional protein HisIE</fullName>
    </recommendedName>
    <domain>
        <recommendedName>
            <fullName evidence="15">Phosphoribosyl-AMP cyclohydrolase</fullName>
            <shortName evidence="15">PRA-CH</shortName>
            <ecNumber evidence="15">3.5.4.19</ecNumber>
        </recommendedName>
    </domain>
    <domain>
        <recommendedName>
            <fullName evidence="15">Phosphoribosyl-ATP pyrophosphatase</fullName>
            <shortName evidence="15">PRA-PH</shortName>
            <ecNumber evidence="15">3.6.1.31</ecNumber>
        </recommendedName>
    </domain>
</protein>
<dbReference type="GO" id="GO:0005737">
    <property type="term" value="C:cytoplasm"/>
    <property type="evidence" value="ECO:0007669"/>
    <property type="project" value="UniProtKB-SubCell"/>
</dbReference>
<dbReference type="AlphaFoldDB" id="A0A5J4JK52"/>
<feature type="region of interest" description="Phosphoribosyl-AMP cyclohydrolase" evidence="15">
    <location>
        <begin position="1"/>
        <end position="116"/>
    </location>
</feature>
<keyword evidence="13 15" id="KW-0368">Histidine biosynthesis</keyword>
<evidence type="ECO:0000256" key="7">
    <source>
        <dbReference type="ARBA" id="ARBA00008299"/>
    </source>
</evidence>
<comment type="caution">
    <text evidence="17">The sequence shown here is derived from an EMBL/GenBank/DDBJ whole genome shotgun (WGS) entry which is preliminary data.</text>
</comment>
<dbReference type="SUPFAM" id="SSF101386">
    <property type="entry name" value="all-alpha NTP pyrophosphatases"/>
    <property type="match status" value="1"/>
</dbReference>
<evidence type="ECO:0000256" key="14">
    <source>
        <dbReference type="ARBA" id="ARBA00023268"/>
    </source>
</evidence>
<comment type="pathway">
    <text evidence="4 15">Amino-acid biosynthesis; L-histidine biosynthesis; L-histidine from 5-phospho-alpha-D-ribose 1-diphosphate: step 3/9.</text>
</comment>
<comment type="similarity">
    <text evidence="6 15">In the C-terminal section; belongs to the PRA-PH family.</text>
</comment>
<dbReference type="GO" id="GO:0004635">
    <property type="term" value="F:phosphoribosyl-AMP cyclohydrolase activity"/>
    <property type="evidence" value="ECO:0007669"/>
    <property type="project" value="UniProtKB-UniRule"/>
</dbReference>
<evidence type="ECO:0000256" key="10">
    <source>
        <dbReference type="ARBA" id="ARBA00022741"/>
    </source>
</evidence>
<keyword evidence="11 15" id="KW-0378">Hydrolase</keyword>
<dbReference type="FunFam" id="3.10.20.810:FF:000001">
    <property type="entry name" value="Histidine biosynthesis bifunctional protein HisIE"/>
    <property type="match status" value="1"/>
</dbReference>
<comment type="similarity">
    <text evidence="7 15">In the N-terminal section; belongs to the PRA-CH family.</text>
</comment>
<evidence type="ECO:0000256" key="2">
    <source>
        <dbReference type="ARBA" id="ARBA00001460"/>
    </source>
</evidence>
<evidence type="ECO:0000256" key="13">
    <source>
        <dbReference type="ARBA" id="ARBA00023102"/>
    </source>
</evidence>
<dbReference type="EC" id="3.5.4.19" evidence="15"/>
<dbReference type="GO" id="GO:0000105">
    <property type="term" value="P:L-histidine biosynthetic process"/>
    <property type="evidence" value="ECO:0007669"/>
    <property type="project" value="UniProtKB-UniRule"/>
</dbReference>
<evidence type="ECO:0000256" key="3">
    <source>
        <dbReference type="ARBA" id="ARBA00004496"/>
    </source>
</evidence>
<dbReference type="NCBIfam" id="NF002747">
    <property type="entry name" value="PRK02759.1"/>
    <property type="match status" value="1"/>
</dbReference>
<dbReference type="NCBIfam" id="TIGR03188">
    <property type="entry name" value="histidine_hisI"/>
    <property type="match status" value="1"/>
</dbReference>
<name>A0A5J4JK52_9BACI</name>
<dbReference type="GO" id="GO:0004636">
    <property type="term" value="F:phosphoribosyl-ATP diphosphatase activity"/>
    <property type="evidence" value="ECO:0007669"/>
    <property type="project" value="UniProtKB-UniRule"/>
</dbReference>
<dbReference type="Gene3D" id="1.10.287.1080">
    <property type="entry name" value="MazG-like"/>
    <property type="match status" value="1"/>
</dbReference>
<feature type="domain" description="Phosphoribosyl-AMP cyclohydrolase" evidence="16">
    <location>
        <begin position="24"/>
        <end position="97"/>
    </location>
</feature>
<evidence type="ECO:0000256" key="9">
    <source>
        <dbReference type="ARBA" id="ARBA00022605"/>
    </source>
</evidence>
<evidence type="ECO:0000256" key="12">
    <source>
        <dbReference type="ARBA" id="ARBA00022840"/>
    </source>
</evidence>
<dbReference type="Gene3D" id="3.10.20.810">
    <property type="entry name" value="Phosphoribosyl-AMP cyclohydrolase"/>
    <property type="match status" value="1"/>
</dbReference>
<dbReference type="HAMAP" id="MF_01021">
    <property type="entry name" value="HisI"/>
    <property type="match status" value="1"/>
</dbReference>
<evidence type="ECO:0000256" key="8">
    <source>
        <dbReference type="ARBA" id="ARBA00022490"/>
    </source>
</evidence>
<evidence type="ECO:0000256" key="5">
    <source>
        <dbReference type="ARBA" id="ARBA00005204"/>
    </source>
</evidence>
<keyword evidence="8 15" id="KW-0963">Cytoplasm</keyword>
<proteinExistence type="inferred from homology"/>
<comment type="pathway">
    <text evidence="5 15">Amino-acid biosynthesis; L-histidine biosynthesis; L-histidine from 5-phospho-alpha-D-ribose 1-diphosphate: step 2/9.</text>
</comment>
<keyword evidence="18" id="KW-1185">Reference proteome</keyword>
<dbReference type="EMBL" id="BKZQ01000031">
    <property type="protein sequence ID" value="GER70928.1"/>
    <property type="molecule type" value="Genomic_DNA"/>
</dbReference>
<keyword evidence="14 15" id="KW-0511">Multifunctional enzyme</keyword>
<dbReference type="InterPro" id="IPR038019">
    <property type="entry name" value="PRib_AMP_CycHydrolase_sf"/>
</dbReference>
<feature type="region of interest" description="Phosphoribosyl-ATP pyrophosphohydrolase" evidence="15">
    <location>
        <begin position="117"/>
        <end position="220"/>
    </location>
</feature>
<dbReference type="NCBIfam" id="NF000768">
    <property type="entry name" value="PRK00051.1"/>
    <property type="match status" value="1"/>
</dbReference>
<dbReference type="SUPFAM" id="SSF141734">
    <property type="entry name" value="HisI-like"/>
    <property type="match status" value="1"/>
</dbReference>
<evidence type="ECO:0000259" key="16">
    <source>
        <dbReference type="Pfam" id="PF01502"/>
    </source>
</evidence>
<evidence type="ECO:0000313" key="17">
    <source>
        <dbReference type="EMBL" id="GER70928.1"/>
    </source>
</evidence>
<dbReference type="InterPro" id="IPR008179">
    <property type="entry name" value="HisE"/>
</dbReference>
<keyword evidence="9 15" id="KW-0028">Amino-acid biosynthesis</keyword>
<comment type="catalytic activity">
    <reaction evidence="1 15">
        <text>1-(5-phospho-beta-D-ribosyl)-5'-AMP + H2O = 1-(5-phospho-beta-D-ribosyl)-5-[(5-phospho-beta-D-ribosylamino)methylideneamino]imidazole-4-carboxamide</text>
        <dbReference type="Rhea" id="RHEA:20049"/>
        <dbReference type="ChEBI" id="CHEBI:15377"/>
        <dbReference type="ChEBI" id="CHEBI:58435"/>
        <dbReference type="ChEBI" id="CHEBI:59457"/>
        <dbReference type="EC" id="3.5.4.19"/>
    </reaction>
</comment>
<dbReference type="PANTHER" id="PTHR42945">
    <property type="entry name" value="HISTIDINE BIOSYNTHESIS BIFUNCTIONAL PROTEIN"/>
    <property type="match status" value="1"/>
</dbReference>